<name>K4AMZ8_SETIT</name>
<keyword evidence="1" id="KW-0812">Transmembrane</keyword>
<reference evidence="2" key="2">
    <citation type="submission" date="2018-08" db="UniProtKB">
        <authorList>
            <consortium name="EnsemblPlants"/>
        </authorList>
    </citation>
    <scope>IDENTIFICATION</scope>
    <source>
        <strain evidence="2">Yugu1</strain>
    </source>
</reference>
<dbReference type="HOGENOM" id="CLU_3072327_0_0_1"/>
<keyword evidence="3" id="KW-1185">Reference proteome</keyword>
<keyword evidence="1" id="KW-1133">Transmembrane helix</keyword>
<evidence type="ECO:0000313" key="3">
    <source>
        <dbReference type="Proteomes" id="UP000004995"/>
    </source>
</evidence>
<dbReference type="EMBL" id="AGNK02006162">
    <property type="status" value="NOT_ANNOTATED_CDS"/>
    <property type="molecule type" value="Genomic_DNA"/>
</dbReference>
<dbReference type="Gramene" id="KQK93092">
    <property type="protein sequence ID" value="KQK93092"/>
    <property type="gene ID" value="SETIT_040294mg"/>
</dbReference>
<protein>
    <submittedName>
        <fullName evidence="2">Uncharacterized protein</fullName>
    </submittedName>
</protein>
<evidence type="ECO:0000313" key="2">
    <source>
        <dbReference type="EnsemblPlants" id="KQK93092"/>
    </source>
</evidence>
<organism evidence="2 3">
    <name type="scientific">Setaria italica</name>
    <name type="common">Foxtail millet</name>
    <name type="synonym">Panicum italicum</name>
    <dbReference type="NCBI Taxonomy" id="4555"/>
    <lineage>
        <taxon>Eukaryota</taxon>
        <taxon>Viridiplantae</taxon>
        <taxon>Streptophyta</taxon>
        <taxon>Embryophyta</taxon>
        <taxon>Tracheophyta</taxon>
        <taxon>Spermatophyta</taxon>
        <taxon>Magnoliopsida</taxon>
        <taxon>Liliopsida</taxon>
        <taxon>Poales</taxon>
        <taxon>Poaceae</taxon>
        <taxon>PACMAD clade</taxon>
        <taxon>Panicoideae</taxon>
        <taxon>Panicodae</taxon>
        <taxon>Paniceae</taxon>
        <taxon>Cenchrinae</taxon>
        <taxon>Setaria</taxon>
    </lineage>
</organism>
<dbReference type="EnsemblPlants" id="KQK93092">
    <property type="protein sequence ID" value="KQK93092"/>
    <property type="gene ID" value="SETIT_040294mg"/>
</dbReference>
<dbReference type="Proteomes" id="UP000004995">
    <property type="component" value="Unassembled WGS sequence"/>
</dbReference>
<keyword evidence="1" id="KW-0472">Membrane</keyword>
<reference evidence="3" key="1">
    <citation type="journal article" date="2012" name="Nat. Biotechnol.">
        <title>Reference genome sequence of the model plant Setaria.</title>
        <authorList>
            <person name="Bennetzen J.L."/>
            <person name="Schmutz J."/>
            <person name="Wang H."/>
            <person name="Percifield R."/>
            <person name="Hawkins J."/>
            <person name="Pontaroli A.C."/>
            <person name="Estep M."/>
            <person name="Feng L."/>
            <person name="Vaughn J.N."/>
            <person name="Grimwood J."/>
            <person name="Jenkins J."/>
            <person name="Barry K."/>
            <person name="Lindquist E."/>
            <person name="Hellsten U."/>
            <person name="Deshpande S."/>
            <person name="Wang X."/>
            <person name="Wu X."/>
            <person name="Mitros T."/>
            <person name="Triplett J."/>
            <person name="Yang X."/>
            <person name="Ye C.Y."/>
            <person name="Mauro-Herrera M."/>
            <person name="Wang L."/>
            <person name="Li P."/>
            <person name="Sharma M."/>
            <person name="Sharma R."/>
            <person name="Ronald P.C."/>
            <person name="Panaud O."/>
            <person name="Kellogg E.A."/>
            <person name="Brutnell T.P."/>
            <person name="Doust A.N."/>
            <person name="Tuskan G.A."/>
            <person name="Rokhsar D."/>
            <person name="Devos K.M."/>
        </authorList>
    </citation>
    <scope>NUCLEOTIDE SEQUENCE [LARGE SCALE GENOMIC DNA]</scope>
    <source>
        <strain evidence="3">cv. Yugu1</strain>
    </source>
</reference>
<accession>K4AMZ8</accession>
<dbReference type="AlphaFoldDB" id="K4AMZ8"/>
<dbReference type="InParanoid" id="K4AMZ8"/>
<feature type="transmembrane region" description="Helical" evidence="1">
    <location>
        <begin position="32"/>
        <end position="52"/>
    </location>
</feature>
<sequence>MLPFCSLISSVPRLRASIICTSYFPHIYRSLKSILISLATTFWVRIVGLYFAK</sequence>
<evidence type="ECO:0000256" key="1">
    <source>
        <dbReference type="SAM" id="Phobius"/>
    </source>
</evidence>
<proteinExistence type="predicted"/>